<evidence type="ECO:0000313" key="2">
    <source>
        <dbReference type="EMBL" id="AJY77749.1"/>
    </source>
</evidence>
<keyword evidence="3" id="KW-1185">Reference proteome</keyword>
<gene>
    <name evidence="2" type="ORF">VN24_14720</name>
</gene>
<organism evidence="2 3">
    <name type="scientific">Paenibacillus beijingensis</name>
    <dbReference type="NCBI Taxonomy" id="1126833"/>
    <lineage>
        <taxon>Bacteria</taxon>
        <taxon>Bacillati</taxon>
        <taxon>Bacillota</taxon>
        <taxon>Bacilli</taxon>
        <taxon>Bacillales</taxon>
        <taxon>Paenibacillaceae</taxon>
        <taxon>Paenibacillus</taxon>
    </lineage>
</organism>
<name>A0A0D5NR06_9BACL</name>
<dbReference type="HOGENOM" id="CLU_061980_3_0_9"/>
<reference evidence="3" key="2">
    <citation type="submission" date="2015-03" db="EMBL/GenBank/DDBJ databases">
        <title>Genome sequence of Paenibacillus beijingensis strain DSM 24997T.</title>
        <authorList>
            <person name="Kwak Y."/>
            <person name="Shin J.-H."/>
        </authorList>
    </citation>
    <scope>NUCLEOTIDE SEQUENCE [LARGE SCALE GENOMIC DNA]</scope>
    <source>
        <strain evidence="3">DSM 24997</strain>
    </source>
</reference>
<dbReference type="Proteomes" id="UP000032633">
    <property type="component" value="Chromosome"/>
</dbReference>
<dbReference type="AlphaFoldDB" id="A0A0D5NR06"/>
<dbReference type="STRING" id="1126833.VN24_14720"/>
<dbReference type="InterPro" id="IPR029044">
    <property type="entry name" value="Nucleotide-diphossugar_trans"/>
</dbReference>
<reference evidence="2 3" key="1">
    <citation type="journal article" date="2015" name="J. Biotechnol.">
        <title>Complete genome sequence of Paenibacillus beijingensis 7188(T) (=DSM 24997(T)), a novel rhizobacterium from jujube garden soil.</title>
        <authorList>
            <person name="Kwak Y."/>
            <person name="Shin J.H."/>
        </authorList>
    </citation>
    <scope>NUCLEOTIDE SEQUENCE [LARGE SCALE GENOMIC DNA]</scope>
    <source>
        <strain evidence="2 3">DSM 24997</strain>
    </source>
</reference>
<evidence type="ECO:0000313" key="3">
    <source>
        <dbReference type="Proteomes" id="UP000032633"/>
    </source>
</evidence>
<proteinExistence type="predicted"/>
<dbReference type="GO" id="GO:0016779">
    <property type="term" value="F:nucleotidyltransferase activity"/>
    <property type="evidence" value="ECO:0007669"/>
    <property type="project" value="UniProtKB-ARBA"/>
</dbReference>
<accession>A0A0D5NR06</accession>
<dbReference type="KEGG" id="pbj:VN24_14720"/>
<dbReference type="SUPFAM" id="SSF53448">
    <property type="entry name" value="Nucleotide-diphospho-sugar transferases"/>
    <property type="match status" value="1"/>
</dbReference>
<protein>
    <recommendedName>
        <fullName evidence="1">MobA-like NTP transferase domain-containing protein</fullName>
    </recommendedName>
</protein>
<evidence type="ECO:0000259" key="1">
    <source>
        <dbReference type="Pfam" id="PF12804"/>
    </source>
</evidence>
<dbReference type="Gene3D" id="3.90.550.10">
    <property type="entry name" value="Spore Coat Polysaccharide Biosynthesis Protein SpsA, Chain A"/>
    <property type="match status" value="1"/>
</dbReference>
<sequence>MRWLPPKQDGPGPQPEIAVCPEAHLGMSYSLRRGLSAARAGGAGAVLVVLGDQPFVDAPLLTRLIERYRLAPGLDYVACGNGGAAMPPALMAHTMFAAMDKLEGDKGARGLFADPHYKGDIIEVPDRAVFLDADTEEDMREIRLHWVQLHEQA</sequence>
<dbReference type="PATRIC" id="fig|1126833.4.peg.3224"/>
<dbReference type="PANTHER" id="PTHR43777">
    <property type="entry name" value="MOLYBDENUM COFACTOR CYTIDYLYLTRANSFERASE"/>
    <property type="match status" value="1"/>
</dbReference>
<feature type="domain" description="MobA-like NTP transferase" evidence="1">
    <location>
        <begin position="16"/>
        <end position="113"/>
    </location>
</feature>
<dbReference type="InterPro" id="IPR025877">
    <property type="entry name" value="MobA-like_NTP_Trfase"/>
</dbReference>
<dbReference type="PANTHER" id="PTHR43777:SF1">
    <property type="entry name" value="MOLYBDENUM COFACTOR CYTIDYLYLTRANSFERASE"/>
    <property type="match status" value="1"/>
</dbReference>
<dbReference type="EMBL" id="CP011058">
    <property type="protein sequence ID" value="AJY77749.1"/>
    <property type="molecule type" value="Genomic_DNA"/>
</dbReference>
<dbReference type="Pfam" id="PF12804">
    <property type="entry name" value="NTP_transf_3"/>
    <property type="match status" value="1"/>
</dbReference>